<name>A0A6I2MJL9_9FLAO</name>
<dbReference type="Proteomes" id="UP000443153">
    <property type="component" value="Unassembled WGS sequence"/>
</dbReference>
<accession>A0A6I2MJL9</accession>
<feature type="transmembrane region" description="Helical" evidence="1">
    <location>
        <begin position="33"/>
        <end position="48"/>
    </location>
</feature>
<protein>
    <recommendedName>
        <fullName evidence="4">O-antigen ligase domain-containing protein</fullName>
    </recommendedName>
</protein>
<evidence type="ECO:0008006" key="4">
    <source>
        <dbReference type="Google" id="ProtNLM"/>
    </source>
</evidence>
<dbReference type="OrthoDB" id="756650at2"/>
<feature type="transmembrane region" description="Helical" evidence="1">
    <location>
        <begin position="121"/>
        <end position="136"/>
    </location>
</feature>
<keyword evidence="1" id="KW-1133">Transmembrane helix</keyword>
<dbReference type="RefSeq" id="WP_154364022.1">
    <property type="nucleotide sequence ID" value="NZ_WKJH01000002.1"/>
</dbReference>
<keyword evidence="1" id="KW-0812">Transmembrane</keyword>
<evidence type="ECO:0000313" key="2">
    <source>
        <dbReference type="EMBL" id="MRX63332.1"/>
    </source>
</evidence>
<keyword evidence="1" id="KW-0472">Membrane</keyword>
<reference evidence="2 3" key="1">
    <citation type="submission" date="2019-11" db="EMBL/GenBank/DDBJ databases">
        <title>Maribacter lutea sp. nov., a marine bacterium isolated from intertidal sand.</title>
        <authorList>
            <person name="Liu A."/>
        </authorList>
    </citation>
    <scope>NUCLEOTIDE SEQUENCE [LARGE SCALE GENOMIC DNA]</scope>
    <source>
        <strain evidence="2 3">RZ05</strain>
    </source>
</reference>
<feature type="transmembrane region" description="Helical" evidence="1">
    <location>
        <begin position="142"/>
        <end position="159"/>
    </location>
</feature>
<dbReference type="EMBL" id="WKJH01000002">
    <property type="protein sequence ID" value="MRX63332.1"/>
    <property type="molecule type" value="Genomic_DNA"/>
</dbReference>
<feature type="transmembrane region" description="Helical" evidence="1">
    <location>
        <begin position="93"/>
        <end position="114"/>
    </location>
</feature>
<evidence type="ECO:0000256" key="1">
    <source>
        <dbReference type="SAM" id="Phobius"/>
    </source>
</evidence>
<evidence type="ECO:0000313" key="3">
    <source>
        <dbReference type="Proteomes" id="UP000443153"/>
    </source>
</evidence>
<comment type="caution">
    <text evidence="2">The sequence shown here is derived from an EMBL/GenBank/DDBJ whole genome shotgun (WGS) entry which is preliminary data.</text>
</comment>
<feature type="transmembrane region" description="Helical" evidence="1">
    <location>
        <begin position="317"/>
        <end position="339"/>
    </location>
</feature>
<feature type="transmembrane region" description="Helical" evidence="1">
    <location>
        <begin position="69"/>
        <end position="87"/>
    </location>
</feature>
<feature type="transmembrane region" description="Helical" evidence="1">
    <location>
        <begin position="164"/>
        <end position="181"/>
    </location>
</feature>
<gene>
    <name evidence="2" type="ORF">GJ691_04030</name>
</gene>
<organism evidence="2 3">
    <name type="scientific">Maribacter luteus</name>
    <dbReference type="NCBI Taxonomy" id="2594478"/>
    <lineage>
        <taxon>Bacteria</taxon>
        <taxon>Pseudomonadati</taxon>
        <taxon>Bacteroidota</taxon>
        <taxon>Flavobacteriia</taxon>
        <taxon>Flavobacteriales</taxon>
        <taxon>Flavobacteriaceae</taxon>
        <taxon>Maribacter</taxon>
    </lineage>
</organism>
<dbReference type="AlphaFoldDB" id="A0A6I2MJL9"/>
<feature type="transmembrane region" description="Helical" evidence="1">
    <location>
        <begin position="374"/>
        <end position="393"/>
    </location>
</feature>
<keyword evidence="3" id="KW-1185">Reference proteome</keyword>
<sequence>MSKSTKHILLSMMVVITLYSVNAFSTMPINSTVVWWALLGGVLVFFVKEKKQYYNSDNDRNIHFVKLYLYWNIICIVRGFFVAADYWEWKFLIQFGMVLLLPLCIYIATNTYWVQRVLQQWFQYILPAFLGIYFVLMNEAVGHYLVPVSIILLFFPFLTKKWKIITVVCAVVVFAANLGARSNVIKFVIPMLLSLVYYFKVLANTKVLKVTRFLFMVLPFVLLYLGVTNTFNIFKMNEYIEGDYEAEQEQDIGGPADLTADTRTFLYVEVITSALKYDYMWLGRTPARGNESQWFGPGIDRDLGTNKMERPSNEVSILNVFTWTGVVGVVLYFLVFFKASYLALYKSKSRIMKIVGVYVAFRWTYAWVEDFSMFNLNYFFLWVMIAMCLSNDFRAMNDREFKNWVRGIFDKRYRAAILKKQWVKSAS</sequence>
<feature type="transmembrane region" description="Helical" evidence="1">
    <location>
        <begin position="210"/>
        <end position="227"/>
    </location>
</feature>
<proteinExistence type="predicted"/>